<keyword evidence="3" id="KW-0336">GPI-anchor</keyword>
<accession>A0A1J0R4G8</accession>
<keyword evidence="6" id="KW-0449">Lipoprotein</keyword>
<dbReference type="GO" id="GO:0042783">
    <property type="term" value="P:symbiont-mediated evasion of host immune response"/>
    <property type="evidence" value="ECO:0007669"/>
    <property type="project" value="InterPro"/>
</dbReference>
<evidence type="ECO:0000256" key="5">
    <source>
        <dbReference type="ARBA" id="ARBA00023180"/>
    </source>
</evidence>
<organism evidence="9">
    <name type="scientific">Trypanosoma brucei</name>
    <dbReference type="NCBI Taxonomy" id="5691"/>
    <lineage>
        <taxon>Eukaryota</taxon>
        <taxon>Discoba</taxon>
        <taxon>Euglenozoa</taxon>
        <taxon>Kinetoplastea</taxon>
        <taxon>Metakinetoplastina</taxon>
        <taxon>Trypanosomatida</taxon>
        <taxon>Trypanosomatidae</taxon>
        <taxon>Trypanosoma</taxon>
    </lineage>
</organism>
<dbReference type="AlphaFoldDB" id="A0A1J0R4G8"/>
<evidence type="ECO:0000256" key="7">
    <source>
        <dbReference type="SAM" id="SignalP"/>
    </source>
</evidence>
<dbReference type="Pfam" id="PF00913">
    <property type="entry name" value="Trypan_glycop"/>
    <property type="match status" value="1"/>
</dbReference>
<evidence type="ECO:0000256" key="2">
    <source>
        <dbReference type="ARBA" id="ARBA00022475"/>
    </source>
</evidence>
<dbReference type="Gene3D" id="3.90.150.10">
    <property type="entry name" value="Variant Surface Glycoprotein, subunit A domain 1"/>
    <property type="match status" value="1"/>
</dbReference>
<evidence type="ECO:0000256" key="4">
    <source>
        <dbReference type="ARBA" id="ARBA00023136"/>
    </source>
</evidence>
<keyword evidence="7" id="KW-0732">Signal</keyword>
<reference evidence="9" key="1">
    <citation type="submission" date="2016-08" db="EMBL/GenBank/DDBJ databases">
        <title>VSG repertoire of Trypanosoma brucei EATRO 1125.</title>
        <authorList>
            <person name="Cross G.A."/>
        </authorList>
    </citation>
    <scope>NUCLEOTIDE SEQUENCE</scope>
    <source>
        <strain evidence="9">EATRO 1125</strain>
    </source>
</reference>
<sequence>MFSMFLIVAAVTAAARASDVSIHEPTKELTSACDKADHIKHMSKQIATIVADQATEIATAEQDAAKVAVAAAKATGEARAAFEALAIEVTSSIAAAKAKMQTAFTAAFDAAAAASALAGQQALIADLEKTIIPTKNWALADTFVTGKGHAIILQTKAGANGECQATTTGERPNAAIPRSYASEIQVQFDHIQPATAVAGGARGVRICGDSTGGDANCNAADGTATQLYLQQGEVFTKHQQTYKRTPAAGDAYAATTSKNSELIPTTSDVQLKLTAIKILEDQLKDLNFKATSVRSFTITGTTLFREMVAQAFVKNVQPGKLDDHKDTIDKAIKEMYGDTADNFKTKIWQTIDETTVAGWLVGKQSDEKLSNIKNLGQLRAAAGFYSIEAATAQAAASPTIKMAAQSTCETRSKDECRKDNKCEWKGSEKEGKCETKGENGVKAAEKKEEKCKDKKKDACKKNTGCKWENNA</sequence>
<evidence type="ECO:0000256" key="6">
    <source>
        <dbReference type="ARBA" id="ARBA00023288"/>
    </source>
</evidence>
<proteinExistence type="predicted"/>
<keyword evidence="2" id="KW-1003">Cell membrane</keyword>
<evidence type="ECO:0000256" key="3">
    <source>
        <dbReference type="ARBA" id="ARBA00022622"/>
    </source>
</evidence>
<comment type="subcellular location">
    <subcellularLocation>
        <location evidence="1">Cell membrane</location>
        <topology evidence="1">Lipid-anchor</topology>
        <topology evidence="1">GPI-anchor</topology>
    </subcellularLocation>
</comment>
<feature type="chain" id="PRO_5012995168" evidence="7">
    <location>
        <begin position="18"/>
        <end position="471"/>
    </location>
</feature>
<feature type="signal peptide" evidence="7">
    <location>
        <begin position="1"/>
        <end position="17"/>
    </location>
</feature>
<dbReference type="GO" id="GO:0098552">
    <property type="term" value="C:side of membrane"/>
    <property type="evidence" value="ECO:0007669"/>
    <property type="project" value="UniProtKB-KW"/>
</dbReference>
<dbReference type="InterPro" id="IPR001812">
    <property type="entry name" value="Trypano_VSG_A_N_dom"/>
</dbReference>
<keyword evidence="5" id="KW-0325">Glycoprotein</keyword>
<dbReference type="EMBL" id="KX698770">
    <property type="protein sequence ID" value="APD72726.1"/>
    <property type="molecule type" value="Genomic_DNA"/>
</dbReference>
<evidence type="ECO:0000256" key="1">
    <source>
        <dbReference type="ARBA" id="ARBA00004609"/>
    </source>
</evidence>
<dbReference type="GO" id="GO:0005886">
    <property type="term" value="C:plasma membrane"/>
    <property type="evidence" value="ECO:0007669"/>
    <property type="project" value="UniProtKB-SubCell"/>
</dbReference>
<evidence type="ECO:0000313" key="9">
    <source>
        <dbReference type="EMBL" id="APD72726.1"/>
    </source>
</evidence>
<dbReference type="VEuPathDB" id="TriTrypDB:Tb1125.4.5700"/>
<dbReference type="VEuPathDB" id="TriTrypDB:Tb927.4.5700"/>
<evidence type="ECO:0000259" key="8">
    <source>
        <dbReference type="Pfam" id="PF00913"/>
    </source>
</evidence>
<dbReference type="VEuPathDB" id="TriTrypDB:Tb427_000472300"/>
<dbReference type="SUPFAM" id="SSF58087">
    <property type="entry name" value="Variant surface glycoprotein (N-terminal domain)"/>
    <property type="match status" value="1"/>
</dbReference>
<name>A0A1J0R4G8_9TRYP</name>
<protein>
    <submittedName>
        <fullName evidence="9">Variant surface glycoprotein 1125.1149</fullName>
    </submittedName>
</protein>
<dbReference type="Gene3D" id="1.10.470.10">
    <property type="entry name" value="Variant Surface Glycoprotein, subunit A, domain 2"/>
    <property type="match status" value="1"/>
</dbReference>
<keyword evidence="4" id="KW-0472">Membrane</keyword>
<feature type="domain" description="Trypanosome variant surface glycoprotein A-type N-terminal" evidence="8">
    <location>
        <begin position="5"/>
        <end position="385"/>
    </location>
</feature>